<gene>
    <name evidence="2" type="primary">orf243</name>
</gene>
<name>A0A8A6KNB5_9STRA</name>
<keyword evidence="2" id="KW-0496">Mitochondrion</keyword>
<keyword evidence="1" id="KW-1133">Transmembrane helix</keyword>
<reference evidence="2" key="1">
    <citation type="submission" date="2020-12" db="EMBL/GenBank/DDBJ databases">
        <authorList>
            <person name="Xu Q."/>
            <person name="Chen N."/>
        </authorList>
    </citation>
    <scope>NUCLEOTIDE SEQUENCE</scope>
    <source>
        <strain evidence="2">CNS00217</strain>
    </source>
</reference>
<sequence>MTFKKKNLIKKIKNFTINFGPQPPAAHGVLKLVTNYLEYIATKFVLSLVYFDDILNRRISNIYVRVFVKLFLTLFAVRLVFVSVGAFVMPLIPFSNIELELKEESKVEPYVLATSSGRDELPEIPELNRSSGSHSDLDYRRVTRVEPSSGARRVVTAESRGLVPVARPNFATLGNNNTTTHRDWGTSEGISDELKIKLLQRLSVQVAEANITEVIDSFPLSEAEVLKSILNSKVKDFYDSKDN</sequence>
<accession>A0A8A6KNB5</accession>
<evidence type="ECO:0000313" key="2">
    <source>
        <dbReference type="EMBL" id="QTI83208.1"/>
    </source>
</evidence>
<feature type="transmembrane region" description="Helical" evidence="1">
    <location>
        <begin position="66"/>
        <end position="92"/>
    </location>
</feature>
<dbReference type="EMBL" id="MW417227">
    <property type="protein sequence ID" value="QTI83208.1"/>
    <property type="molecule type" value="Genomic_DNA"/>
</dbReference>
<geneLocation type="mitochondrion" evidence="2"/>
<dbReference type="AlphaFoldDB" id="A0A8A6KNB5"/>
<proteinExistence type="predicted"/>
<organism evidence="2">
    <name type="scientific">Minutocellus polymorphus</name>
    <dbReference type="NCBI Taxonomy" id="265543"/>
    <lineage>
        <taxon>Eukaryota</taxon>
        <taxon>Sar</taxon>
        <taxon>Stramenopiles</taxon>
        <taxon>Ochrophyta</taxon>
        <taxon>Bacillariophyta</taxon>
        <taxon>Mediophyceae</taxon>
        <taxon>Cymatosirophycidae</taxon>
        <taxon>Cymatosirales</taxon>
        <taxon>Cymatosiraceae</taxon>
        <taxon>Minutocellus</taxon>
    </lineage>
</organism>
<protein>
    <submittedName>
        <fullName evidence="2">Uncharacterized protein</fullName>
    </submittedName>
</protein>
<keyword evidence="1" id="KW-0812">Transmembrane</keyword>
<evidence type="ECO:0000256" key="1">
    <source>
        <dbReference type="SAM" id="Phobius"/>
    </source>
</evidence>
<keyword evidence="1" id="KW-0472">Membrane</keyword>